<accession>A0A1Y5IC30</accession>
<dbReference type="EMBL" id="CAID01000008">
    <property type="protein sequence ID" value="CEG01620.1"/>
    <property type="molecule type" value="Genomic_DNA"/>
</dbReference>
<protein>
    <submittedName>
        <fullName evidence="5">Chlorophyll a/b binding protein domain</fullName>
    </submittedName>
</protein>
<keyword evidence="7" id="KW-1185">Reference proteome</keyword>
<dbReference type="GO" id="GO:0009507">
    <property type="term" value="C:chloroplast"/>
    <property type="evidence" value="ECO:0007669"/>
    <property type="project" value="UniProtKB-SubCell"/>
</dbReference>
<dbReference type="InParanoid" id="A0A090MD46"/>
<evidence type="ECO:0000313" key="5">
    <source>
        <dbReference type="EMBL" id="CEG01620.1"/>
    </source>
</evidence>
<comment type="subcellular location">
    <subcellularLocation>
        <location evidence="1">Plastid</location>
        <location evidence="1">Chloroplast</location>
    </subcellularLocation>
</comment>
<dbReference type="SUPFAM" id="SSF103511">
    <property type="entry name" value="Chlorophyll a-b binding protein"/>
    <property type="match status" value="1"/>
</dbReference>
<keyword evidence="3" id="KW-0934">Plastid</keyword>
<keyword evidence="4" id="KW-0472">Membrane</keyword>
<dbReference type="Proteomes" id="UP000009170">
    <property type="component" value="Unassembled WGS sequence"/>
</dbReference>
<feature type="transmembrane region" description="Helical" evidence="4">
    <location>
        <begin position="197"/>
        <end position="215"/>
    </location>
</feature>
<dbReference type="InterPro" id="IPR022796">
    <property type="entry name" value="Chloroa_b-bind"/>
</dbReference>
<proteinExistence type="predicted"/>
<feature type="transmembrane region" description="Helical" evidence="4">
    <location>
        <begin position="139"/>
        <end position="160"/>
    </location>
</feature>
<evidence type="ECO:0000256" key="4">
    <source>
        <dbReference type="SAM" id="Phobius"/>
    </source>
</evidence>
<reference evidence="5" key="2">
    <citation type="journal article" date="2014" name="BMC Genomics">
        <title>An improved genome of the model marine alga Ostreococcus tauri unfolds by assessing Illumina de novo assemblies.</title>
        <authorList>
            <person name="Blanc-Mathieu R."/>
            <person name="Verhelst B."/>
            <person name="Derelle E."/>
            <person name="Rombauts S."/>
            <person name="Bouget F.Y."/>
            <person name="Carre I."/>
            <person name="Chateau A."/>
            <person name="Eyre-Walker A."/>
            <person name="Grimsley N."/>
            <person name="Moreau H."/>
            <person name="Piegu B."/>
            <person name="Rivals E."/>
            <person name="Schackwitz W."/>
            <person name="Van de Peer Y."/>
            <person name="Piganeau G."/>
        </authorList>
    </citation>
    <scope>NUCLEOTIDE SEQUENCE</scope>
    <source>
        <strain evidence="5">RCC4221</strain>
    </source>
</reference>
<reference evidence="6" key="3">
    <citation type="submission" date="2017-04" db="EMBL/GenBank/DDBJ databases">
        <title>Population genomics of picophytoplankton unveils novel chromosome hypervariability.</title>
        <authorList>
            <consortium name="DOE Joint Genome Institute"/>
            <person name="Blanc-Mathieu R."/>
            <person name="Krasovec M."/>
            <person name="Hebrard M."/>
            <person name="Yau S."/>
            <person name="Desgranges E."/>
            <person name="Martin J."/>
            <person name="Schackwitz W."/>
            <person name="Kuo A."/>
            <person name="Salin G."/>
            <person name="Donnadieu C."/>
            <person name="Desdevises Y."/>
            <person name="Sanchez-Ferandin S."/>
            <person name="Moreau H."/>
            <person name="Rivals E."/>
            <person name="Grigoriev I.V."/>
            <person name="Grimsley N."/>
            <person name="Eyre-Walker A."/>
            <person name="Piganeau G."/>
        </authorList>
    </citation>
    <scope>NUCLEOTIDE SEQUENCE [LARGE SCALE GENOMIC DNA]</scope>
    <source>
        <strain evidence="6">RCC 1115</strain>
    </source>
</reference>
<dbReference type="Proteomes" id="UP000195557">
    <property type="component" value="Unassembled WGS sequence"/>
</dbReference>
<sequence>MHACRVATSLKVSARPSVQAKRARAVLARAENEQMNQEMSGGEIGLGGLEDMMDKADGGAAPDFVKELGIKELDDVFAILGSQTKGAELGQLVLTEKFGETLYRESGFTATAEMINGRCAMVGFVFAVLNTFNGDLLTMIAKVPIVVAIVLATISAASVVPKVNPTGYFPDSVNSAAMNAYSGAKLDEVFTYKAEMVNGRMAMLAMAFFLVTASIF</sequence>
<evidence type="ECO:0000256" key="2">
    <source>
        <dbReference type="ARBA" id="ARBA00022528"/>
    </source>
</evidence>
<accession>A0A454XVM4</accession>
<evidence type="ECO:0000313" key="7">
    <source>
        <dbReference type="Proteomes" id="UP000009170"/>
    </source>
</evidence>
<keyword evidence="2" id="KW-0150">Chloroplast</keyword>
<keyword evidence="4" id="KW-1133">Transmembrane helix</keyword>
<reference evidence="5 7" key="1">
    <citation type="journal article" date="2006" name="Proc. Natl. Acad. Sci. U.S.A.">
        <title>Genome analysis of the smallest free-living eukaryote Ostreococcus tauri unveils many unique features.</title>
        <authorList>
            <person name="Derelle E."/>
            <person name="Ferraz C."/>
            <person name="Rombauts S."/>
            <person name="Rouze P."/>
            <person name="Worden A.Z."/>
            <person name="Robbens S."/>
            <person name="Partensky F."/>
            <person name="Degroeve S."/>
            <person name="Echeynie S."/>
            <person name="Cooke R."/>
            <person name="Saeys Y."/>
            <person name="Wuyts J."/>
            <person name="Jabbari K."/>
            <person name="Bowler C."/>
            <person name="Panaud O."/>
            <person name="Piegu B."/>
            <person name="Ball S.G."/>
            <person name="Ral J.-P."/>
            <person name="Bouget F.-Y."/>
            <person name="Piganeau G."/>
            <person name="De Baets B."/>
            <person name="Picard A."/>
            <person name="Delseny M."/>
            <person name="Demaille J."/>
            <person name="Van de Peer Y."/>
            <person name="Moreau H."/>
        </authorList>
    </citation>
    <scope>NUCLEOTIDE SEQUENCE [LARGE SCALE GENOMIC DNA]</scope>
    <source>
        <strain evidence="5 7">OTTH0595</strain>
    </source>
</reference>
<organism evidence="5 7">
    <name type="scientific">Ostreococcus tauri</name>
    <name type="common">Marine green alga</name>
    <dbReference type="NCBI Taxonomy" id="70448"/>
    <lineage>
        <taxon>Eukaryota</taxon>
        <taxon>Viridiplantae</taxon>
        <taxon>Chlorophyta</taxon>
        <taxon>Mamiellophyceae</taxon>
        <taxon>Mamiellales</taxon>
        <taxon>Bathycoccaceae</taxon>
        <taxon>Ostreococcus</taxon>
    </lineage>
</organism>
<gene>
    <name evidence="6" type="ORF">BE221DRAFT_212386</name>
    <name evidence="5" type="ORF">OT_ostta08g04020</name>
</gene>
<accession>A0A090MD46</accession>
<name>A0A090MD46_OSTTA</name>
<evidence type="ECO:0000313" key="6">
    <source>
        <dbReference type="EMBL" id="OUS47139.1"/>
    </source>
</evidence>
<evidence type="ECO:0000256" key="1">
    <source>
        <dbReference type="ARBA" id="ARBA00004229"/>
    </source>
</evidence>
<dbReference type="Pfam" id="PF00504">
    <property type="entry name" value="Chloroa_b-bind"/>
    <property type="match status" value="1"/>
</dbReference>
<dbReference type="OrthoDB" id="513190at2759"/>
<keyword evidence="4" id="KW-0812">Transmembrane</keyword>
<dbReference type="AlphaFoldDB" id="A0A090MD46"/>
<dbReference type="EMBL" id="KZ155780">
    <property type="protein sequence ID" value="OUS47139.1"/>
    <property type="molecule type" value="Genomic_DNA"/>
</dbReference>
<evidence type="ECO:0000256" key="3">
    <source>
        <dbReference type="ARBA" id="ARBA00022640"/>
    </source>
</evidence>